<feature type="compositionally biased region" description="Basic and acidic residues" evidence="1">
    <location>
        <begin position="80"/>
        <end position="101"/>
    </location>
</feature>
<protein>
    <submittedName>
        <fullName evidence="4">Uncharacterized protein</fullName>
    </submittedName>
</protein>
<evidence type="ECO:0000256" key="1">
    <source>
        <dbReference type="SAM" id="MobiDB-lite"/>
    </source>
</evidence>
<dbReference type="InterPro" id="IPR027417">
    <property type="entry name" value="P-loop_NTPase"/>
</dbReference>
<dbReference type="Gene3D" id="1.25.40.10">
    <property type="entry name" value="Tetratricopeptide repeat domain"/>
    <property type="match status" value="1"/>
</dbReference>
<dbReference type="SUPFAM" id="SSF52540">
    <property type="entry name" value="P-loop containing nucleoside triphosphate hydrolases"/>
    <property type="match status" value="1"/>
</dbReference>
<reference evidence="4" key="1">
    <citation type="submission" date="2021-01" db="EMBL/GenBank/DDBJ databases">
        <title>Whole genome shotgun sequence of Planobispora rosea NBRC 15558.</title>
        <authorList>
            <person name="Komaki H."/>
            <person name="Tamura T."/>
        </authorList>
    </citation>
    <scope>NUCLEOTIDE SEQUENCE</scope>
    <source>
        <strain evidence="4">NBRC 15558</strain>
    </source>
</reference>
<evidence type="ECO:0000259" key="3">
    <source>
        <dbReference type="Pfam" id="PF25872"/>
    </source>
</evidence>
<dbReference type="Proteomes" id="UP000655044">
    <property type="component" value="Unassembled WGS sequence"/>
</dbReference>
<dbReference type="AlphaFoldDB" id="A0A8J3S471"/>
<accession>A0A8J3S471</accession>
<organism evidence="4 5">
    <name type="scientific">Planobispora rosea</name>
    <dbReference type="NCBI Taxonomy" id="35762"/>
    <lineage>
        <taxon>Bacteria</taxon>
        <taxon>Bacillati</taxon>
        <taxon>Actinomycetota</taxon>
        <taxon>Actinomycetes</taxon>
        <taxon>Streptosporangiales</taxon>
        <taxon>Streptosporangiaceae</taxon>
        <taxon>Planobispora</taxon>
    </lineage>
</organism>
<keyword evidence="5" id="KW-1185">Reference proteome</keyword>
<dbReference type="EMBL" id="BOOI01000050">
    <property type="protein sequence ID" value="GIH86858.1"/>
    <property type="molecule type" value="Genomic_DNA"/>
</dbReference>
<dbReference type="InterPro" id="IPR041664">
    <property type="entry name" value="AAA_16"/>
</dbReference>
<dbReference type="SUPFAM" id="SSF48452">
    <property type="entry name" value="TPR-like"/>
    <property type="match status" value="1"/>
</dbReference>
<evidence type="ECO:0000313" key="5">
    <source>
        <dbReference type="Proteomes" id="UP000655044"/>
    </source>
</evidence>
<feature type="domain" description="Orc1-like AAA ATPase" evidence="2">
    <location>
        <begin position="6"/>
        <end position="151"/>
    </location>
</feature>
<dbReference type="Pfam" id="PF25872">
    <property type="entry name" value="HTH_77"/>
    <property type="match status" value="1"/>
</dbReference>
<dbReference type="Gene3D" id="3.40.50.300">
    <property type="entry name" value="P-loop containing nucleotide triphosphate hydrolases"/>
    <property type="match status" value="1"/>
</dbReference>
<gene>
    <name evidence="4" type="ORF">Pro02_52660</name>
</gene>
<proteinExistence type="predicted"/>
<dbReference type="InterPro" id="IPR011990">
    <property type="entry name" value="TPR-like_helical_dom_sf"/>
</dbReference>
<dbReference type="PANTHER" id="PTHR47691:SF3">
    <property type="entry name" value="HTH-TYPE TRANSCRIPTIONAL REGULATOR RV0890C-RELATED"/>
    <property type="match status" value="1"/>
</dbReference>
<feature type="region of interest" description="Disordered" evidence="1">
    <location>
        <begin position="79"/>
        <end position="106"/>
    </location>
</feature>
<dbReference type="InterPro" id="IPR058852">
    <property type="entry name" value="HTH_77"/>
</dbReference>
<dbReference type="PANTHER" id="PTHR47691">
    <property type="entry name" value="REGULATOR-RELATED"/>
    <property type="match status" value="1"/>
</dbReference>
<dbReference type="RefSeq" id="WP_068921134.1">
    <property type="nucleotide sequence ID" value="NZ_BMQP01000055.1"/>
</dbReference>
<evidence type="ECO:0000259" key="2">
    <source>
        <dbReference type="Pfam" id="PF13191"/>
    </source>
</evidence>
<feature type="domain" description="Winged helix-turn-helix" evidence="3">
    <location>
        <begin position="240"/>
        <end position="310"/>
    </location>
</feature>
<sequence length="667" mass="72589">MGADVFVGRQTELADICGLLGRAGHVTLTGVAGAGKSRLALHLAEPLERESPGYVHVVDLSETPDDILSLAEALAASFDRGSRGRERPDAPGEKHTADARGRSRRSAMETVVNELRGNPGLIVLDGCDRVAYTAGILVDRLLREVRGVRVLVTSRQPLGFPHENVYPIEGLPTRDAVDLLVTLAGDRLGEADPEDLCRRLDNLPLAIEMAAAAPDPASPRHGALHDALSLSYELCGPEERLVWARLSVFSGSFDAEAAQYVCDAGDLGPERVLDALLDLAARSVLSREQDGRGTRYRLLNAVRRYGAIRLDERGESDGTRRRHRDFFLSLAHRAALGWREDQLAWCRRIQPDLANIRLAVEYCYGRPGEAGKGLDLIASLWFLWICCGRHDTGYALLQRGLDLEHEPGPERTRALWVHTWMLIQHGDLEGAERTLAQCTTGTGEWDATAYISHFQAHLAVARGDLAEAMRLIKDARVGHRSAGDLFPGFLPTYVVVATALMLADRNEEAVSVLYEGRELCGSCGDYWTLARLDLLLAQAELSLGNTTAATASVRESLRGARLFDDTIALVEGIETFAVIAENDGDDTFATVLLGAGTVANGTVMAGIRRPPVLAGMLERSEARLRGRTDEKEYGRLIELGRATCLRTAVEHVLRGVVGPGDEAPEDD</sequence>
<dbReference type="Pfam" id="PF13191">
    <property type="entry name" value="AAA_16"/>
    <property type="match status" value="1"/>
</dbReference>
<evidence type="ECO:0000313" key="4">
    <source>
        <dbReference type="EMBL" id="GIH86858.1"/>
    </source>
</evidence>
<comment type="caution">
    <text evidence="4">The sequence shown here is derived from an EMBL/GenBank/DDBJ whole genome shotgun (WGS) entry which is preliminary data.</text>
</comment>
<name>A0A8J3S471_PLARO</name>